<evidence type="ECO:0008006" key="3">
    <source>
        <dbReference type="Google" id="ProtNLM"/>
    </source>
</evidence>
<dbReference type="EMBL" id="AANC01000009">
    <property type="protein sequence ID" value="EAQ48293.1"/>
    <property type="molecule type" value="Genomic_DNA"/>
</dbReference>
<comment type="caution">
    <text evidence="1">The sequence shown here is derived from an EMBL/GenBank/DDBJ whole genome shotgun (WGS) entry which is preliminary data.</text>
</comment>
<dbReference type="eggNOG" id="ENOG502ZRB2">
    <property type="taxonomic scope" value="Bacteria"/>
</dbReference>
<accession>A3XQ76</accession>
<proteinExistence type="predicted"/>
<dbReference type="Proteomes" id="UP000001601">
    <property type="component" value="Unassembled WGS sequence"/>
</dbReference>
<dbReference type="InterPro" id="IPR019850">
    <property type="entry name" value="GldD-like"/>
</dbReference>
<sequence length="164" mass="18764">MPKPDGFLALNYSEPKYIDYGSADCPYGFMKNTKAVVRYKSDCSAVLEYPEMNGALYLTYRPVENNIKELLIDAQKLTYEHVVKADNIAEEKYVNEYHGVYGMFYDVAGNAASQSQFYVTDSTSHFITGSIYFNVTPNYDSILPAAAYLKNDIRHLMESLRWKK</sequence>
<protein>
    <recommendedName>
        <fullName evidence="3">Gliding motility-related protein</fullName>
    </recommendedName>
</protein>
<dbReference type="HOGENOM" id="CLU_118000_0_0_10"/>
<dbReference type="NCBIfam" id="TIGR03512">
    <property type="entry name" value="GldD_lipo"/>
    <property type="match status" value="1"/>
</dbReference>
<dbReference type="STRING" id="398720.MED217_00805"/>
<gene>
    <name evidence="1" type="ORF">MED217_00805</name>
</gene>
<organism evidence="1 2">
    <name type="scientific">Leeuwenhoekiella blandensis (strain CECT 7118 / CCUG 51940 / KCTC 22103 / MED217)</name>
    <name type="common">Flavobacterium sp. (strain MED217)</name>
    <dbReference type="NCBI Taxonomy" id="398720"/>
    <lineage>
        <taxon>Bacteria</taxon>
        <taxon>Pseudomonadati</taxon>
        <taxon>Bacteroidota</taxon>
        <taxon>Flavobacteriia</taxon>
        <taxon>Flavobacteriales</taxon>
        <taxon>Flavobacteriaceae</taxon>
        <taxon>Leeuwenhoekiella</taxon>
    </lineage>
</organism>
<evidence type="ECO:0000313" key="2">
    <source>
        <dbReference type="Proteomes" id="UP000001601"/>
    </source>
</evidence>
<reference evidence="1 2" key="1">
    <citation type="journal article" date="2007" name="Nature">
        <title>Light stimulates growth of proteorhodopsin-containing marine Flavobacteria.</title>
        <authorList>
            <person name="Gomez-Consarnau L."/>
            <person name="Gonzalez J.M."/>
            <person name="Coll-Llado M."/>
            <person name="Gourdon P."/>
            <person name="Pascher T."/>
            <person name="Neutze R."/>
            <person name="Pedros-Alio C."/>
            <person name="Pinhassi J."/>
        </authorList>
    </citation>
    <scope>NUCLEOTIDE SEQUENCE [LARGE SCALE GENOMIC DNA]</scope>
    <source>
        <strain evidence="1 2">MED217</strain>
    </source>
</reference>
<dbReference type="Pfam" id="PF25593">
    <property type="entry name" value="GldD_lipo"/>
    <property type="match status" value="1"/>
</dbReference>
<evidence type="ECO:0000313" key="1">
    <source>
        <dbReference type="EMBL" id="EAQ48293.1"/>
    </source>
</evidence>
<dbReference type="AlphaFoldDB" id="A3XQ76"/>
<keyword evidence="2" id="KW-1185">Reference proteome</keyword>
<name>A3XQ76_LEEBM</name>